<organism evidence="2 3">
    <name type="scientific">Ditylenchus dipsaci</name>
    <dbReference type="NCBI Taxonomy" id="166011"/>
    <lineage>
        <taxon>Eukaryota</taxon>
        <taxon>Metazoa</taxon>
        <taxon>Ecdysozoa</taxon>
        <taxon>Nematoda</taxon>
        <taxon>Chromadorea</taxon>
        <taxon>Rhabditida</taxon>
        <taxon>Tylenchina</taxon>
        <taxon>Tylenchomorpha</taxon>
        <taxon>Sphaerularioidea</taxon>
        <taxon>Anguinidae</taxon>
        <taxon>Anguininae</taxon>
        <taxon>Ditylenchus</taxon>
    </lineage>
</organism>
<dbReference type="GO" id="GO:0008061">
    <property type="term" value="F:chitin binding"/>
    <property type="evidence" value="ECO:0007669"/>
    <property type="project" value="InterPro"/>
</dbReference>
<keyword evidence="2" id="KW-1185">Reference proteome</keyword>
<accession>A0A915EA18</accession>
<feature type="signal peptide" evidence="1">
    <location>
        <begin position="1"/>
        <end position="24"/>
    </location>
</feature>
<dbReference type="AlphaFoldDB" id="A0A915EA18"/>
<sequence>MFYYLICTQLLAIFLLIFAQSARGFVPQAQTCNPQVDVQFAEDPTGTTSFLKCRNYGPPEYGYWERHYCPNDMSFEFSSQQCKTATMPPNAVRQENEILHIAILNGTCANGEQCIGGQCVIWLNGDVYAPTDQWRTWRPCRYYGQASNRYSSQPSVSPSASSSPMGTTSLNQFYRSVLDQLQQARTAVLQQSQNPSTKIVANIQQTVTTGAAPGGSCAHGERCEGGSICMHPMMCACVPES</sequence>
<evidence type="ECO:0000313" key="3">
    <source>
        <dbReference type="WBParaSite" id="jg3658"/>
    </source>
</evidence>
<evidence type="ECO:0000313" key="2">
    <source>
        <dbReference type="Proteomes" id="UP000887574"/>
    </source>
</evidence>
<keyword evidence="1" id="KW-0732">Signal</keyword>
<dbReference type="InterPro" id="IPR036508">
    <property type="entry name" value="Chitin-bd_dom_sf"/>
</dbReference>
<name>A0A915EA18_9BILA</name>
<dbReference type="Proteomes" id="UP000887574">
    <property type="component" value="Unplaced"/>
</dbReference>
<evidence type="ECO:0000256" key="1">
    <source>
        <dbReference type="SAM" id="SignalP"/>
    </source>
</evidence>
<reference evidence="3" key="1">
    <citation type="submission" date="2022-11" db="UniProtKB">
        <authorList>
            <consortium name="WormBaseParasite"/>
        </authorList>
    </citation>
    <scope>IDENTIFICATION</scope>
</reference>
<feature type="chain" id="PRO_5037276734" evidence="1">
    <location>
        <begin position="25"/>
        <end position="241"/>
    </location>
</feature>
<dbReference type="WBParaSite" id="jg3658">
    <property type="protein sequence ID" value="jg3658"/>
    <property type="gene ID" value="jg3658"/>
</dbReference>
<dbReference type="SUPFAM" id="SSF57625">
    <property type="entry name" value="Invertebrate chitin-binding proteins"/>
    <property type="match status" value="1"/>
</dbReference>
<proteinExistence type="predicted"/>
<protein>
    <submittedName>
        <fullName evidence="3">Chitin-binding type-2 domain-containing protein</fullName>
    </submittedName>
</protein>